<gene>
    <name evidence="9" type="primary">DEAF1</name>
    <name evidence="9" type="ORF">SPIL2461_LOCUS11117</name>
</gene>
<name>A0A812RRQ3_SYMPI</name>
<evidence type="ECO:0000256" key="5">
    <source>
        <dbReference type="ARBA" id="ARBA00022771"/>
    </source>
</evidence>
<protein>
    <submittedName>
        <fullName evidence="9">DEAF1 protein</fullName>
    </submittedName>
</protein>
<reference evidence="9" key="1">
    <citation type="submission" date="2021-02" db="EMBL/GenBank/DDBJ databases">
        <authorList>
            <person name="Dougan E. K."/>
            <person name="Rhodes N."/>
            <person name="Thang M."/>
            <person name="Chan C."/>
        </authorList>
    </citation>
    <scope>NUCLEOTIDE SEQUENCE</scope>
</reference>
<dbReference type="Gene3D" id="2.170.270.10">
    <property type="entry name" value="SET domain"/>
    <property type="match status" value="1"/>
</dbReference>
<dbReference type="PROSITE" id="PS50865">
    <property type="entry name" value="ZF_MYND_2"/>
    <property type="match status" value="1"/>
</dbReference>
<dbReference type="InterPro" id="IPR002893">
    <property type="entry name" value="Znf_MYND"/>
</dbReference>
<keyword evidence="10" id="KW-1185">Reference proteome</keyword>
<dbReference type="InterPro" id="IPR046341">
    <property type="entry name" value="SET_dom_sf"/>
</dbReference>
<dbReference type="PANTHER" id="PTHR46402:SF2">
    <property type="entry name" value="HISTONE-LYSINE N-TRIMETHYLTRANSFERASE SMYD5"/>
    <property type="match status" value="1"/>
</dbReference>
<evidence type="ECO:0000256" key="1">
    <source>
        <dbReference type="ARBA" id="ARBA00022603"/>
    </source>
</evidence>
<proteinExistence type="predicted"/>
<evidence type="ECO:0000256" key="7">
    <source>
        <dbReference type="PROSITE-ProRule" id="PRU00134"/>
    </source>
</evidence>
<organism evidence="9 10">
    <name type="scientific">Symbiodinium pilosum</name>
    <name type="common">Dinoflagellate</name>
    <dbReference type="NCBI Taxonomy" id="2952"/>
    <lineage>
        <taxon>Eukaryota</taxon>
        <taxon>Sar</taxon>
        <taxon>Alveolata</taxon>
        <taxon>Dinophyceae</taxon>
        <taxon>Suessiales</taxon>
        <taxon>Symbiodiniaceae</taxon>
        <taxon>Symbiodinium</taxon>
    </lineage>
</organism>
<accession>A0A812RRQ3</accession>
<evidence type="ECO:0000256" key="3">
    <source>
        <dbReference type="ARBA" id="ARBA00022691"/>
    </source>
</evidence>
<dbReference type="Gene3D" id="6.10.140.2220">
    <property type="match status" value="1"/>
</dbReference>
<keyword evidence="5 7" id="KW-0863">Zinc-finger</keyword>
<dbReference type="AlphaFoldDB" id="A0A812RRQ3"/>
<evidence type="ECO:0000259" key="8">
    <source>
        <dbReference type="PROSITE" id="PS50865"/>
    </source>
</evidence>
<dbReference type="Pfam" id="PF01753">
    <property type="entry name" value="zf-MYND"/>
    <property type="match status" value="1"/>
</dbReference>
<feature type="domain" description="MYND-type" evidence="8">
    <location>
        <begin position="214"/>
        <end position="252"/>
    </location>
</feature>
<sequence>MARRSRDFALLRGAENLAAAEVEAATAGQPFVLEAETNSFLFQGKVIGFNAFSMLNHACAASMEENVCFSILSTGDRPIDDDLEVKLIAIRDIQAGEPLRLSYHELFAEPQAREQRIRSHCGGSCGCSRCHLEADDKILAEVGLQLLLERPYPRCQTCNNAAMSTLHPDDLVQVLRHNELAGAIGIVQEVHQGSIRVKTILRGCLHESRHSQDCLRCLRAATDLQKCSGCKVVYFCSRSCQRQGWQAHRSFCGTSAGLNSWVSERATLQELRGHFEDPAARQSASAEELLSAFRRFQHFIDKWTQAGRLPHLVPGHYAIQESLLVAIPIGSLLLWKSASLASDVKVEIYQRLVKMVSMHVRHVQLLVPRFHIAHWTALHYVLGILLAKDLVGTSHNTSTASLASLFESNLDVAKVFDAHAAKSYTELKQQLQGNSHSQGSQAFQEITNDPAKLAAFYRIDPELPVEQKMAKMAELLARTELTADKPARQQKVLPAKVQMQPKTLDARAPQAGMAGLDTMD</sequence>
<dbReference type="EMBL" id="CAJNIZ010021591">
    <property type="protein sequence ID" value="CAE7453514.1"/>
    <property type="molecule type" value="Genomic_DNA"/>
</dbReference>
<evidence type="ECO:0000313" key="10">
    <source>
        <dbReference type="Proteomes" id="UP000649617"/>
    </source>
</evidence>
<keyword evidence="2" id="KW-0808">Transferase</keyword>
<dbReference type="SUPFAM" id="SSF144232">
    <property type="entry name" value="HIT/MYND zinc finger-like"/>
    <property type="match status" value="1"/>
</dbReference>
<keyword evidence="4" id="KW-0479">Metal-binding</keyword>
<comment type="caution">
    <text evidence="9">The sequence shown here is derived from an EMBL/GenBank/DDBJ whole genome shotgun (WGS) entry which is preliminary data.</text>
</comment>
<dbReference type="GO" id="GO:0008270">
    <property type="term" value="F:zinc ion binding"/>
    <property type="evidence" value="ECO:0007669"/>
    <property type="project" value="UniProtKB-KW"/>
</dbReference>
<keyword evidence="6" id="KW-0862">Zinc</keyword>
<dbReference type="PANTHER" id="PTHR46402">
    <property type="entry name" value="SET AND MYND DOMAIN-CONTAINING PROTEIN 5"/>
    <property type="match status" value="1"/>
</dbReference>
<dbReference type="GO" id="GO:0032259">
    <property type="term" value="P:methylation"/>
    <property type="evidence" value="ECO:0007669"/>
    <property type="project" value="UniProtKB-KW"/>
</dbReference>
<dbReference type="GO" id="GO:0045814">
    <property type="term" value="P:negative regulation of gene expression, epigenetic"/>
    <property type="evidence" value="ECO:0007669"/>
    <property type="project" value="TreeGrafter"/>
</dbReference>
<dbReference type="Proteomes" id="UP000649617">
    <property type="component" value="Unassembled WGS sequence"/>
</dbReference>
<evidence type="ECO:0000256" key="4">
    <source>
        <dbReference type="ARBA" id="ARBA00022723"/>
    </source>
</evidence>
<dbReference type="GO" id="GO:0042799">
    <property type="term" value="F:histone H4K20 methyltransferase activity"/>
    <property type="evidence" value="ECO:0007669"/>
    <property type="project" value="TreeGrafter"/>
</dbReference>
<evidence type="ECO:0000256" key="6">
    <source>
        <dbReference type="ARBA" id="ARBA00022833"/>
    </source>
</evidence>
<dbReference type="OrthoDB" id="442656at2759"/>
<evidence type="ECO:0000256" key="2">
    <source>
        <dbReference type="ARBA" id="ARBA00022679"/>
    </source>
</evidence>
<dbReference type="CDD" id="cd20071">
    <property type="entry name" value="SET_SMYD"/>
    <property type="match status" value="1"/>
</dbReference>
<evidence type="ECO:0000313" key="9">
    <source>
        <dbReference type="EMBL" id="CAE7453514.1"/>
    </source>
</evidence>
<dbReference type="SUPFAM" id="SSF82199">
    <property type="entry name" value="SET domain"/>
    <property type="match status" value="1"/>
</dbReference>
<keyword evidence="3" id="KW-0949">S-adenosyl-L-methionine</keyword>
<keyword evidence="1" id="KW-0489">Methyltransferase</keyword>